<name>A0AAV4NCD7_CAEEX</name>
<organism evidence="1 2">
    <name type="scientific">Caerostris extrusa</name>
    <name type="common">Bark spider</name>
    <name type="synonym">Caerostris bankana</name>
    <dbReference type="NCBI Taxonomy" id="172846"/>
    <lineage>
        <taxon>Eukaryota</taxon>
        <taxon>Metazoa</taxon>
        <taxon>Ecdysozoa</taxon>
        <taxon>Arthropoda</taxon>
        <taxon>Chelicerata</taxon>
        <taxon>Arachnida</taxon>
        <taxon>Araneae</taxon>
        <taxon>Araneomorphae</taxon>
        <taxon>Entelegynae</taxon>
        <taxon>Araneoidea</taxon>
        <taxon>Araneidae</taxon>
        <taxon>Caerostris</taxon>
    </lineage>
</organism>
<accession>A0AAV4NCD7</accession>
<evidence type="ECO:0000313" key="2">
    <source>
        <dbReference type="Proteomes" id="UP001054945"/>
    </source>
</evidence>
<gene>
    <name evidence="1" type="ORF">CEXT_498721</name>
</gene>
<comment type="caution">
    <text evidence="1">The sequence shown here is derived from an EMBL/GenBank/DDBJ whole genome shotgun (WGS) entry which is preliminary data.</text>
</comment>
<dbReference type="AlphaFoldDB" id="A0AAV4NCD7"/>
<reference evidence="1 2" key="1">
    <citation type="submission" date="2021-06" db="EMBL/GenBank/DDBJ databases">
        <title>Caerostris extrusa draft genome.</title>
        <authorList>
            <person name="Kono N."/>
            <person name="Arakawa K."/>
        </authorList>
    </citation>
    <scope>NUCLEOTIDE SEQUENCE [LARGE SCALE GENOMIC DNA]</scope>
</reference>
<evidence type="ECO:0000313" key="1">
    <source>
        <dbReference type="EMBL" id="GIX81326.1"/>
    </source>
</evidence>
<dbReference type="Proteomes" id="UP001054945">
    <property type="component" value="Unassembled WGS sequence"/>
</dbReference>
<sequence>MSLLTSGAIELSFWSLKRGKVERSNSHKAAFEGGHLSVLIFLLLKPNGWRFWLYIYHAPPQNKPRSLASFEPNTLGSISTVLPLYGINNLDDGSQLLEPLE</sequence>
<proteinExistence type="predicted"/>
<protein>
    <submittedName>
        <fullName evidence="1">Uncharacterized protein</fullName>
    </submittedName>
</protein>
<keyword evidence="2" id="KW-1185">Reference proteome</keyword>
<dbReference type="EMBL" id="BPLR01020669">
    <property type="protein sequence ID" value="GIX81326.1"/>
    <property type="molecule type" value="Genomic_DNA"/>
</dbReference>